<dbReference type="OrthoDB" id="510523at2759"/>
<evidence type="ECO:0000256" key="1">
    <source>
        <dbReference type="SAM" id="MobiDB-lite"/>
    </source>
</evidence>
<feature type="region of interest" description="Disordered" evidence="1">
    <location>
        <begin position="308"/>
        <end position="332"/>
    </location>
</feature>
<sequence length="419" mass="44985">MRTGCPLLWAAATLLLLLAAVPPASATRLSPPWWATYDLFQEALRLDTCLNVSALEAVAEPGEPASFAFNITLICSNASDAKLQGVATLLTVSYDYGGTLFASHVLDASGKRVKPTRPKSAQQALELVTAALQGHPWFVRIAVSSPLPCLRMYWVVFTPEVAQVWIDNLADLYGNVNLLASQLFDRVMALERFGLRATTLKFKHPDVYLPGGEAAGSRQQRHEREQQQQGQQAVACAPGGDCYPVAVTEVEWEDASDGSTAAAGRAAAPLRLPVGHLSRPYEALPGDERAAEELLQWEGAAASAAGAAAAVRRPATRQPQPSAAAAQQGEQHPAVGMQRWGLQQLWRRDQKQQQQAQQAVLAGGVGKRQLAWQHAAGERGSGSGTADYSWDVTAKCWAVGVARHFGGELAAVRVADWLL</sequence>
<gene>
    <name evidence="3" type="primary">g899</name>
    <name evidence="3" type="ORF">C2E20_0899</name>
</gene>
<feature type="signal peptide" evidence="2">
    <location>
        <begin position="1"/>
        <end position="26"/>
    </location>
</feature>
<feature type="region of interest" description="Disordered" evidence="1">
    <location>
        <begin position="211"/>
        <end position="232"/>
    </location>
</feature>
<comment type="caution">
    <text evidence="3">The sequence shown here is derived from an EMBL/GenBank/DDBJ whole genome shotgun (WGS) entry which is preliminary data.</text>
</comment>
<dbReference type="AlphaFoldDB" id="A0A2P6VRR0"/>
<protein>
    <submittedName>
        <fullName evidence="3">Group-specific</fullName>
    </submittedName>
</protein>
<feature type="compositionally biased region" description="Low complexity" evidence="1">
    <location>
        <begin position="308"/>
        <end position="328"/>
    </location>
</feature>
<evidence type="ECO:0000313" key="3">
    <source>
        <dbReference type="EMBL" id="PSC76779.1"/>
    </source>
</evidence>
<keyword evidence="2" id="KW-0732">Signal</keyword>
<feature type="chain" id="PRO_5015164179" evidence="2">
    <location>
        <begin position="27"/>
        <end position="419"/>
    </location>
</feature>
<evidence type="ECO:0000313" key="4">
    <source>
        <dbReference type="Proteomes" id="UP000239649"/>
    </source>
</evidence>
<reference evidence="3 4" key="1">
    <citation type="journal article" date="2018" name="Plant J.">
        <title>Genome sequences of Chlorella sorokiniana UTEX 1602 and Micractinium conductrix SAG 241.80: implications to maltose excretion by a green alga.</title>
        <authorList>
            <person name="Arriola M.B."/>
            <person name="Velmurugan N."/>
            <person name="Zhang Y."/>
            <person name="Plunkett M.H."/>
            <person name="Hondzo H."/>
            <person name="Barney B.M."/>
        </authorList>
    </citation>
    <scope>NUCLEOTIDE SEQUENCE [LARGE SCALE GENOMIC DNA]</scope>
    <source>
        <strain evidence="3 4">SAG 241.80</strain>
    </source>
</reference>
<dbReference type="Proteomes" id="UP000239649">
    <property type="component" value="Unassembled WGS sequence"/>
</dbReference>
<accession>A0A2P6VRR0</accession>
<evidence type="ECO:0000256" key="2">
    <source>
        <dbReference type="SAM" id="SignalP"/>
    </source>
</evidence>
<name>A0A2P6VRR0_9CHLO</name>
<proteinExistence type="predicted"/>
<organism evidence="3 4">
    <name type="scientific">Micractinium conductrix</name>
    <dbReference type="NCBI Taxonomy" id="554055"/>
    <lineage>
        <taxon>Eukaryota</taxon>
        <taxon>Viridiplantae</taxon>
        <taxon>Chlorophyta</taxon>
        <taxon>core chlorophytes</taxon>
        <taxon>Trebouxiophyceae</taxon>
        <taxon>Chlorellales</taxon>
        <taxon>Chlorellaceae</taxon>
        <taxon>Chlorella clade</taxon>
        <taxon>Micractinium</taxon>
    </lineage>
</organism>
<keyword evidence="4" id="KW-1185">Reference proteome</keyword>
<dbReference type="EMBL" id="LHPF02000001">
    <property type="protein sequence ID" value="PSC76779.1"/>
    <property type="molecule type" value="Genomic_DNA"/>
</dbReference>